<organism evidence="2 3">
    <name type="scientific">Trypanosoma rangeli SC58</name>
    <dbReference type="NCBI Taxonomy" id="429131"/>
    <lineage>
        <taxon>Eukaryota</taxon>
        <taxon>Discoba</taxon>
        <taxon>Euglenozoa</taxon>
        <taxon>Kinetoplastea</taxon>
        <taxon>Metakinetoplastina</taxon>
        <taxon>Trypanosomatida</taxon>
        <taxon>Trypanosomatidae</taxon>
        <taxon>Trypanosoma</taxon>
        <taxon>Herpetosoma</taxon>
    </lineage>
</organism>
<proteinExistence type="predicted"/>
<reference evidence="2 3" key="1">
    <citation type="submission" date="2013-07" db="EMBL/GenBank/DDBJ databases">
        <authorList>
            <person name="Stoco P.H."/>
            <person name="Wagner G."/>
            <person name="Gerber A."/>
            <person name="Zaha A."/>
            <person name="Thompson C."/>
            <person name="Bartholomeu D.C."/>
            <person name="Luckemeyer D.D."/>
            <person name="Bahia D."/>
            <person name="Loreto E."/>
            <person name="Prestes E.B."/>
            <person name="Lima F.M."/>
            <person name="Rodrigues-Luiz G."/>
            <person name="Vallejo G.A."/>
            <person name="Filho J.F."/>
            <person name="Monteiro K.M."/>
            <person name="Tyler K.M."/>
            <person name="de Almeida L.G."/>
            <person name="Ortiz M.F."/>
            <person name="Siervo M.A."/>
            <person name="de Moraes M.H."/>
            <person name="Cunha O.L."/>
            <person name="Mendonca-Neto R."/>
            <person name="Silva R."/>
            <person name="Teixeira S.M."/>
            <person name="Murta S.M."/>
            <person name="Sincero T.C."/>
            <person name="Mendes T.A."/>
            <person name="Urmenyi T.P."/>
            <person name="Silva V.G."/>
            <person name="da Rocha W.D."/>
            <person name="Andersson B."/>
            <person name="Romanha A.J."/>
            <person name="Steindel M."/>
            <person name="de Vasconcelos A.T."/>
            <person name="Grisard E.C."/>
        </authorList>
    </citation>
    <scope>NUCLEOTIDE SEQUENCE [LARGE SCALE GENOMIC DNA]</scope>
    <source>
        <strain evidence="2 3">SC58</strain>
    </source>
</reference>
<dbReference type="AlphaFoldDB" id="A0A061IUB0"/>
<feature type="signal peptide" evidence="1">
    <location>
        <begin position="1"/>
        <end position="36"/>
    </location>
</feature>
<comment type="caution">
    <text evidence="2">The sequence shown here is derived from an EMBL/GenBank/DDBJ whole genome shotgun (WGS) entry which is preliminary data.</text>
</comment>
<dbReference type="InterPro" id="IPR036278">
    <property type="entry name" value="Sialidase_sf"/>
</dbReference>
<feature type="non-terminal residue" evidence="2">
    <location>
        <position position="156"/>
    </location>
</feature>
<dbReference type="SUPFAM" id="SSF50939">
    <property type="entry name" value="Sialidases"/>
    <property type="match status" value="1"/>
</dbReference>
<gene>
    <name evidence="2" type="ORF">TRSC58_06729</name>
</gene>
<protein>
    <submittedName>
        <fullName evidence="2">Trans-sialidase</fullName>
    </submittedName>
</protein>
<evidence type="ECO:0000313" key="3">
    <source>
        <dbReference type="Proteomes" id="UP000031737"/>
    </source>
</evidence>
<evidence type="ECO:0000256" key="1">
    <source>
        <dbReference type="SAM" id="SignalP"/>
    </source>
</evidence>
<accession>A0A061IUB0</accession>
<keyword evidence="3" id="KW-1185">Reference proteome</keyword>
<dbReference type="Proteomes" id="UP000031737">
    <property type="component" value="Unassembled WGS sequence"/>
</dbReference>
<dbReference type="CDD" id="cd15482">
    <property type="entry name" value="Sialidase_non-viral"/>
    <property type="match status" value="1"/>
</dbReference>
<dbReference type="EMBL" id="AUPL01006729">
    <property type="protein sequence ID" value="ESL05615.1"/>
    <property type="molecule type" value="Genomic_DNA"/>
</dbReference>
<keyword evidence="1" id="KW-0732">Signal</keyword>
<sequence length="156" mass="17415">MSEQRHMPNMFQHMFSFSVLLFFVLLMAFGGTAVHAERNTPNETQLPEAVDLFVPCRTIVETQGQNQTRDSFAFPSLTSAGGVLVALAEGSTDSMCPDRKYALAHYNDIVAGYIDSVESWSPFVAKFSANESKAHSTFSTTIQEEHETRVRYALRP</sequence>
<evidence type="ECO:0000313" key="2">
    <source>
        <dbReference type="EMBL" id="ESL05615.1"/>
    </source>
</evidence>
<dbReference type="OrthoDB" id="250695at2759"/>
<dbReference type="VEuPathDB" id="TriTrypDB:TRSC58_06729"/>
<feature type="chain" id="PRO_5001605655" evidence="1">
    <location>
        <begin position="37"/>
        <end position="156"/>
    </location>
</feature>
<dbReference type="Gene3D" id="2.120.10.10">
    <property type="match status" value="1"/>
</dbReference>
<name>A0A061IUB0_TRYRA</name>